<evidence type="ECO:0000313" key="11">
    <source>
        <dbReference type="Proteomes" id="UP000053766"/>
    </source>
</evidence>
<evidence type="ECO:0000256" key="4">
    <source>
        <dbReference type="ARBA" id="ARBA00022989"/>
    </source>
</evidence>
<dbReference type="InterPro" id="IPR028325">
    <property type="entry name" value="VG_K_chnl"/>
</dbReference>
<comment type="subcellular location">
    <subcellularLocation>
        <location evidence="1">Membrane</location>
        <topology evidence="1">Multi-pass membrane protein</topology>
    </subcellularLocation>
</comment>
<dbReference type="GO" id="GO:0051260">
    <property type="term" value="P:protein homooligomerization"/>
    <property type="evidence" value="ECO:0007669"/>
    <property type="project" value="InterPro"/>
</dbReference>
<sequence>MDVDEENGDLLLDHSVRSSSPRRGSPQSEERASSTDLITINVSGLRFQTYEKTLSRFPNSLLGCKMKREKFYVQDSDEYFFDRHRSAFESILYIYQSRGRVKRPESVPIDVFLREMRFFQMGDDLIEEFWISEGYEKPKKL</sequence>
<accession>A0A0D8XLQ7</accession>
<reference evidence="10 11" key="1">
    <citation type="submission" date="2013-11" db="EMBL/GenBank/DDBJ databases">
        <title>Draft genome of the bovine lungworm Dictyocaulus viviparus.</title>
        <authorList>
            <person name="Mitreva M."/>
        </authorList>
    </citation>
    <scope>NUCLEOTIDE SEQUENCE [LARGE SCALE GENOMIC DNA]</scope>
    <source>
        <strain evidence="10 11">HannoverDv2000</strain>
    </source>
</reference>
<dbReference type="SMART" id="SM00225">
    <property type="entry name" value="BTB"/>
    <property type="match status" value="1"/>
</dbReference>
<proteinExistence type="predicted"/>
<keyword evidence="11" id="KW-1185">Reference proteome</keyword>
<keyword evidence="6" id="KW-0472">Membrane</keyword>
<dbReference type="InterPro" id="IPR003131">
    <property type="entry name" value="T1-type_BTB"/>
</dbReference>
<dbReference type="STRING" id="29172.A0A0D8XLQ7"/>
<protein>
    <submittedName>
        <fullName evidence="10">K+ channel tetramerization domain protein</fullName>
    </submittedName>
</protein>
<dbReference type="AlphaFoldDB" id="A0A0D8XLQ7"/>
<dbReference type="PANTHER" id="PTHR11537">
    <property type="entry name" value="VOLTAGE-GATED POTASSIUM CHANNEL"/>
    <property type="match status" value="1"/>
</dbReference>
<keyword evidence="4" id="KW-1133">Transmembrane helix</keyword>
<dbReference type="Proteomes" id="UP000053766">
    <property type="component" value="Unassembled WGS sequence"/>
</dbReference>
<evidence type="ECO:0000259" key="9">
    <source>
        <dbReference type="SMART" id="SM00225"/>
    </source>
</evidence>
<dbReference type="EMBL" id="KN716406">
    <property type="protein sequence ID" value="KJH45475.1"/>
    <property type="molecule type" value="Genomic_DNA"/>
</dbReference>
<dbReference type="InterPro" id="IPR011333">
    <property type="entry name" value="SKP1/BTB/POZ_sf"/>
</dbReference>
<evidence type="ECO:0000256" key="1">
    <source>
        <dbReference type="ARBA" id="ARBA00004141"/>
    </source>
</evidence>
<dbReference type="GO" id="GO:0008076">
    <property type="term" value="C:voltage-gated potassium channel complex"/>
    <property type="evidence" value="ECO:0007669"/>
    <property type="project" value="InterPro"/>
</dbReference>
<keyword evidence="7 10" id="KW-0407">Ion channel</keyword>
<gene>
    <name evidence="10" type="ORF">DICVIV_08478</name>
</gene>
<feature type="compositionally biased region" description="Low complexity" evidence="8">
    <location>
        <begin position="17"/>
        <end position="27"/>
    </location>
</feature>
<organism evidence="10 11">
    <name type="scientific">Dictyocaulus viviparus</name>
    <name type="common">Bovine lungworm</name>
    <dbReference type="NCBI Taxonomy" id="29172"/>
    <lineage>
        <taxon>Eukaryota</taxon>
        <taxon>Metazoa</taxon>
        <taxon>Ecdysozoa</taxon>
        <taxon>Nematoda</taxon>
        <taxon>Chromadorea</taxon>
        <taxon>Rhabditida</taxon>
        <taxon>Rhabditina</taxon>
        <taxon>Rhabditomorpha</taxon>
        <taxon>Strongyloidea</taxon>
        <taxon>Metastrongylidae</taxon>
        <taxon>Dictyocaulus</taxon>
    </lineage>
</organism>
<keyword evidence="3" id="KW-0812">Transmembrane</keyword>
<dbReference type="GO" id="GO:0005251">
    <property type="term" value="F:delayed rectifier potassium channel activity"/>
    <property type="evidence" value="ECO:0007669"/>
    <property type="project" value="TreeGrafter"/>
</dbReference>
<evidence type="ECO:0000256" key="6">
    <source>
        <dbReference type="ARBA" id="ARBA00023136"/>
    </source>
</evidence>
<reference evidence="11" key="2">
    <citation type="journal article" date="2016" name="Sci. Rep.">
        <title>Dictyocaulus viviparus genome, variome and transcriptome elucidate lungworm biology and support future intervention.</title>
        <authorList>
            <person name="McNulty S.N."/>
            <person name="Strube C."/>
            <person name="Rosa B.A."/>
            <person name="Martin J.C."/>
            <person name="Tyagi R."/>
            <person name="Choi Y.J."/>
            <person name="Wang Q."/>
            <person name="Hallsworth Pepin K."/>
            <person name="Zhang X."/>
            <person name="Ozersky P."/>
            <person name="Wilson R.K."/>
            <person name="Sternberg P.W."/>
            <person name="Gasser R.B."/>
            <person name="Mitreva M."/>
        </authorList>
    </citation>
    <scope>NUCLEOTIDE SEQUENCE [LARGE SCALE GENOMIC DNA]</scope>
    <source>
        <strain evidence="11">HannoverDv2000</strain>
    </source>
</reference>
<name>A0A0D8XLQ7_DICVI</name>
<dbReference type="Pfam" id="PF02214">
    <property type="entry name" value="BTB_2"/>
    <property type="match status" value="1"/>
</dbReference>
<dbReference type="Gene3D" id="3.30.710.10">
    <property type="entry name" value="Potassium Channel Kv1.1, Chain A"/>
    <property type="match status" value="1"/>
</dbReference>
<evidence type="ECO:0000313" key="10">
    <source>
        <dbReference type="EMBL" id="KJH45475.1"/>
    </source>
</evidence>
<evidence type="ECO:0000256" key="8">
    <source>
        <dbReference type="SAM" id="MobiDB-lite"/>
    </source>
</evidence>
<dbReference type="InterPro" id="IPR000210">
    <property type="entry name" value="BTB/POZ_dom"/>
</dbReference>
<feature type="domain" description="BTB" evidence="9">
    <location>
        <begin position="36"/>
        <end position="136"/>
    </location>
</feature>
<evidence type="ECO:0000256" key="3">
    <source>
        <dbReference type="ARBA" id="ARBA00022692"/>
    </source>
</evidence>
<dbReference type="OrthoDB" id="5864281at2759"/>
<evidence type="ECO:0000256" key="2">
    <source>
        <dbReference type="ARBA" id="ARBA00022448"/>
    </source>
</evidence>
<evidence type="ECO:0000256" key="5">
    <source>
        <dbReference type="ARBA" id="ARBA00023065"/>
    </source>
</evidence>
<dbReference type="PANTHER" id="PTHR11537:SF113">
    <property type="entry name" value="POTASSIUM VOLTAGE-GATED CHANNEL PROTEIN SHAKER"/>
    <property type="match status" value="1"/>
</dbReference>
<dbReference type="SUPFAM" id="SSF54695">
    <property type="entry name" value="POZ domain"/>
    <property type="match status" value="1"/>
</dbReference>
<evidence type="ECO:0000256" key="7">
    <source>
        <dbReference type="ARBA" id="ARBA00023303"/>
    </source>
</evidence>
<dbReference type="FunFam" id="3.30.710.10:FF:000214">
    <property type="entry name" value="Potassium voltage-gated channel protein shk-1"/>
    <property type="match status" value="1"/>
</dbReference>
<keyword evidence="5" id="KW-0406">Ion transport</keyword>
<dbReference type="GO" id="GO:0001508">
    <property type="term" value="P:action potential"/>
    <property type="evidence" value="ECO:0007669"/>
    <property type="project" value="TreeGrafter"/>
</dbReference>
<feature type="region of interest" description="Disordered" evidence="8">
    <location>
        <begin position="1"/>
        <end position="34"/>
    </location>
</feature>
<keyword evidence="2" id="KW-0813">Transport</keyword>